<reference evidence="6 7" key="1">
    <citation type="journal article" date="2014" name="Nat. Commun.">
        <title>Klebsormidium flaccidum genome reveals primary factors for plant terrestrial adaptation.</title>
        <authorList>
            <person name="Hori K."/>
            <person name="Maruyama F."/>
            <person name="Fujisawa T."/>
            <person name="Togashi T."/>
            <person name="Yamamoto N."/>
            <person name="Seo M."/>
            <person name="Sato S."/>
            <person name="Yamada T."/>
            <person name="Mori H."/>
            <person name="Tajima N."/>
            <person name="Moriyama T."/>
            <person name="Ikeuchi M."/>
            <person name="Watanabe M."/>
            <person name="Wada H."/>
            <person name="Kobayashi K."/>
            <person name="Saito M."/>
            <person name="Masuda T."/>
            <person name="Sasaki-Sekimoto Y."/>
            <person name="Mashiguchi K."/>
            <person name="Awai K."/>
            <person name="Shimojima M."/>
            <person name="Masuda S."/>
            <person name="Iwai M."/>
            <person name="Nobusawa T."/>
            <person name="Narise T."/>
            <person name="Kondo S."/>
            <person name="Saito H."/>
            <person name="Sato R."/>
            <person name="Murakawa M."/>
            <person name="Ihara Y."/>
            <person name="Oshima-Yamada Y."/>
            <person name="Ohtaka K."/>
            <person name="Satoh M."/>
            <person name="Sonobe K."/>
            <person name="Ishii M."/>
            <person name="Ohtani R."/>
            <person name="Kanamori-Sato M."/>
            <person name="Honoki R."/>
            <person name="Miyazaki D."/>
            <person name="Mochizuki H."/>
            <person name="Umetsu J."/>
            <person name="Higashi K."/>
            <person name="Shibata D."/>
            <person name="Kamiya Y."/>
            <person name="Sato N."/>
            <person name="Nakamura Y."/>
            <person name="Tabata S."/>
            <person name="Ida S."/>
            <person name="Kurokawa K."/>
            <person name="Ohta H."/>
        </authorList>
    </citation>
    <scope>NUCLEOTIDE SEQUENCE [LARGE SCALE GENOMIC DNA]</scope>
    <source>
        <strain evidence="6 7">NIES-2285</strain>
    </source>
</reference>
<feature type="domain" description="MYND-type" evidence="5">
    <location>
        <begin position="242"/>
        <end position="282"/>
    </location>
</feature>
<keyword evidence="3" id="KW-0862">Zinc</keyword>
<evidence type="ECO:0000259" key="5">
    <source>
        <dbReference type="PROSITE" id="PS50865"/>
    </source>
</evidence>
<evidence type="ECO:0000256" key="4">
    <source>
        <dbReference type="PROSITE-ProRule" id="PRU00134"/>
    </source>
</evidence>
<name>A0A1Y1IJN0_KLENI</name>
<dbReference type="EMBL" id="DF237460">
    <property type="protein sequence ID" value="GAQ89321.1"/>
    <property type="molecule type" value="Genomic_DNA"/>
</dbReference>
<evidence type="ECO:0000256" key="1">
    <source>
        <dbReference type="ARBA" id="ARBA00022723"/>
    </source>
</evidence>
<keyword evidence="7" id="KW-1185">Reference proteome</keyword>
<dbReference type="OrthoDB" id="5855668at2759"/>
<organism evidence="6 7">
    <name type="scientific">Klebsormidium nitens</name>
    <name type="common">Green alga</name>
    <name type="synonym">Ulothrix nitens</name>
    <dbReference type="NCBI Taxonomy" id="105231"/>
    <lineage>
        <taxon>Eukaryota</taxon>
        <taxon>Viridiplantae</taxon>
        <taxon>Streptophyta</taxon>
        <taxon>Klebsormidiophyceae</taxon>
        <taxon>Klebsormidiales</taxon>
        <taxon>Klebsormidiaceae</taxon>
        <taxon>Klebsormidium</taxon>
    </lineage>
</organism>
<dbReference type="PROSITE" id="PS01360">
    <property type="entry name" value="ZF_MYND_1"/>
    <property type="match status" value="1"/>
</dbReference>
<dbReference type="Pfam" id="PF01753">
    <property type="entry name" value="zf-MYND"/>
    <property type="match status" value="1"/>
</dbReference>
<dbReference type="SUPFAM" id="SSF144232">
    <property type="entry name" value="HIT/MYND zinc finger-like"/>
    <property type="match status" value="1"/>
</dbReference>
<evidence type="ECO:0000256" key="2">
    <source>
        <dbReference type="ARBA" id="ARBA00022771"/>
    </source>
</evidence>
<accession>A0A1Y1IJN0</accession>
<evidence type="ECO:0000313" key="7">
    <source>
        <dbReference type="Proteomes" id="UP000054558"/>
    </source>
</evidence>
<keyword evidence="2 4" id="KW-0863">Zinc-finger</keyword>
<proteinExistence type="predicted"/>
<dbReference type="GO" id="GO:0008270">
    <property type="term" value="F:zinc ion binding"/>
    <property type="evidence" value="ECO:0007669"/>
    <property type="project" value="UniProtKB-KW"/>
</dbReference>
<keyword evidence="1" id="KW-0479">Metal-binding</keyword>
<sequence length="289" mass="31676">MQGNRKLTVPQDSFRLPVSVRKTASRFLDIAAEAIASLFEKGVVRKLLSVLAHMAARASDVPCDARLINFCKMLEVLANVLANLSNRFDLFGEEMRAGPDFAISMVWVITHWDYELSASIAALSMVDRMLISDRIEDRAAASDIVRQEGVLAAATDYVINTLDSNVRLGFDARRVEAYNLSFLSVEDLPPGALSPAVVSTLVRVAAGTTIQADARMKAAELLRRFLGQGLVSPDQTGVQLPCDECWAAKFSGELKRCSRCKGARYCSPECQRAGWKEHKKSCVAMPTST</sequence>
<evidence type="ECO:0000256" key="3">
    <source>
        <dbReference type="ARBA" id="ARBA00022833"/>
    </source>
</evidence>
<evidence type="ECO:0000313" key="6">
    <source>
        <dbReference type="EMBL" id="GAQ89321.1"/>
    </source>
</evidence>
<dbReference type="InterPro" id="IPR002893">
    <property type="entry name" value="Znf_MYND"/>
</dbReference>
<dbReference type="PROSITE" id="PS50865">
    <property type="entry name" value="ZF_MYND_2"/>
    <property type="match status" value="1"/>
</dbReference>
<dbReference type="Proteomes" id="UP000054558">
    <property type="component" value="Unassembled WGS sequence"/>
</dbReference>
<dbReference type="STRING" id="105231.A0A1Y1IJN0"/>
<dbReference type="Gene3D" id="6.10.140.2220">
    <property type="match status" value="1"/>
</dbReference>
<protein>
    <recommendedName>
        <fullName evidence="5">MYND-type domain-containing protein</fullName>
    </recommendedName>
</protein>
<gene>
    <name evidence="6" type="ORF">KFL_005110030</name>
</gene>
<dbReference type="AlphaFoldDB" id="A0A1Y1IJN0"/>